<feature type="region of interest" description="Disordered" evidence="1">
    <location>
        <begin position="45"/>
        <end position="81"/>
    </location>
</feature>
<evidence type="ECO:0000256" key="1">
    <source>
        <dbReference type="SAM" id="MobiDB-lite"/>
    </source>
</evidence>
<dbReference type="EMBL" id="BMAW01105317">
    <property type="protein sequence ID" value="GFT18752.1"/>
    <property type="molecule type" value="Genomic_DNA"/>
</dbReference>
<accession>A0A8X6NKV5</accession>
<keyword evidence="3" id="KW-1185">Reference proteome</keyword>
<name>A0A8X6NKV5_NEPPI</name>
<dbReference type="Proteomes" id="UP000887013">
    <property type="component" value="Unassembled WGS sequence"/>
</dbReference>
<reference evidence="2" key="1">
    <citation type="submission" date="2020-08" db="EMBL/GenBank/DDBJ databases">
        <title>Multicomponent nature underlies the extraordinary mechanical properties of spider dragline silk.</title>
        <authorList>
            <person name="Kono N."/>
            <person name="Nakamura H."/>
            <person name="Mori M."/>
            <person name="Yoshida Y."/>
            <person name="Ohtoshi R."/>
            <person name="Malay A.D."/>
            <person name="Moran D.A.P."/>
            <person name="Tomita M."/>
            <person name="Numata K."/>
            <person name="Arakawa K."/>
        </authorList>
    </citation>
    <scope>NUCLEOTIDE SEQUENCE</scope>
</reference>
<sequence length="148" mass="16966">MDASRAEQRAISRFLMADGERNADSYHQMVVFEKIWNADESNIDISDFENDKNDDDVKDPAFAPLDLQNDSSSEKETNEEVSIVPEISIVDSVLEQKNIFECKSSFAIRLFQDETKFAYSGYSSTSIKNPTQTAWLQIKLRKNEVRNL</sequence>
<evidence type="ECO:0000313" key="3">
    <source>
        <dbReference type="Proteomes" id="UP000887013"/>
    </source>
</evidence>
<feature type="compositionally biased region" description="Acidic residues" evidence="1">
    <location>
        <begin position="46"/>
        <end position="57"/>
    </location>
</feature>
<proteinExistence type="predicted"/>
<gene>
    <name evidence="2" type="ORF">NPIL_331421</name>
</gene>
<organism evidence="2 3">
    <name type="scientific">Nephila pilipes</name>
    <name type="common">Giant wood spider</name>
    <name type="synonym">Nephila maculata</name>
    <dbReference type="NCBI Taxonomy" id="299642"/>
    <lineage>
        <taxon>Eukaryota</taxon>
        <taxon>Metazoa</taxon>
        <taxon>Ecdysozoa</taxon>
        <taxon>Arthropoda</taxon>
        <taxon>Chelicerata</taxon>
        <taxon>Arachnida</taxon>
        <taxon>Araneae</taxon>
        <taxon>Araneomorphae</taxon>
        <taxon>Entelegynae</taxon>
        <taxon>Araneoidea</taxon>
        <taxon>Nephilidae</taxon>
        <taxon>Nephila</taxon>
    </lineage>
</organism>
<dbReference type="AlphaFoldDB" id="A0A8X6NKV5"/>
<comment type="caution">
    <text evidence="2">The sequence shown here is derived from an EMBL/GenBank/DDBJ whole genome shotgun (WGS) entry which is preliminary data.</text>
</comment>
<evidence type="ECO:0000313" key="2">
    <source>
        <dbReference type="EMBL" id="GFT18752.1"/>
    </source>
</evidence>
<protein>
    <submittedName>
        <fullName evidence="2">Uncharacterized protein</fullName>
    </submittedName>
</protein>